<proteinExistence type="predicted"/>
<evidence type="ECO:0000313" key="1">
    <source>
        <dbReference type="EMBL" id="BBH07294.1"/>
    </source>
</evidence>
<gene>
    <name evidence="1" type="ORF">Prudu_019182</name>
</gene>
<dbReference type="SUPFAM" id="SSF54277">
    <property type="entry name" value="CAD &amp; PB1 domains"/>
    <property type="match status" value="1"/>
</dbReference>
<dbReference type="AlphaFoldDB" id="A0A4Y1RSG0"/>
<organism evidence="1">
    <name type="scientific">Prunus dulcis</name>
    <name type="common">Almond</name>
    <name type="synonym">Amygdalus dulcis</name>
    <dbReference type="NCBI Taxonomy" id="3755"/>
    <lineage>
        <taxon>Eukaryota</taxon>
        <taxon>Viridiplantae</taxon>
        <taxon>Streptophyta</taxon>
        <taxon>Embryophyta</taxon>
        <taxon>Tracheophyta</taxon>
        <taxon>Spermatophyta</taxon>
        <taxon>Magnoliopsida</taxon>
        <taxon>eudicotyledons</taxon>
        <taxon>Gunneridae</taxon>
        <taxon>Pentapetalae</taxon>
        <taxon>rosids</taxon>
        <taxon>fabids</taxon>
        <taxon>Rosales</taxon>
        <taxon>Rosaceae</taxon>
        <taxon>Amygdaloideae</taxon>
        <taxon>Amygdaleae</taxon>
        <taxon>Prunus</taxon>
    </lineage>
</organism>
<protein>
    <submittedName>
        <fullName evidence="1">Uncharacterized protein</fullName>
    </submittedName>
</protein>
<reference evidence="1" key="1">
    <citation type="journal article" date="2019" name="Science">
        <title>Mutation of a bHLH transcription factor allowed almond domestication.</title>
        <authorList>
            <person name="Sanchez-Perez R."/>
            <person name="Pavan S."/>
            <person name="Mazzeo R."/>
            <person name="Moldovan C."/>
            <person name="Aiese Cigliano R."/>
            <person name="Del Cueto J."/>
            <person name="Ricciardi F."/>
            <person name="Lotti C."/>
            <person name="Ricciardi L."/>
            <person name="Dicenta F."/>
            <person name="Lopez-Marques R.L."/>
            <person name="Lindberg Moller B."/>
        </authorList>
    </citation>
    <scope>NUCLEOTIDE SEQUENCE</scope>
</reference>
<name>A0A4Y1RSG0_PRUDU</name>
<sequence length="367" mass="41478">MGCPQIWDPSLGAAKPEGTASIVDLQIELTAAIPQRRESGDFRCRCERIVMNRCKMDTVGILVCYNGSWVKKDNIESYEGGEAKGIIVSRNVTFSELVQRIYKIMDAEPTKYSVTLKYSVPVSASVSKHIRVEDNDDVQYFLKYNTDVMASKVTPLVASLKNIEGHGIEGCNGIVSVESSNAPATFVVERRNVAISHNETEKWWEWFYWSDWVEEVHFESGENIVADLYQPSNEEEPYSAPIVHPHEDSSAEPSTVQCRQVQSEPPRQSSSSEMHTIRVDSKHGESVEYIGYGGGLSCINWEANLKVGRVYPNKIALLKTISLAAIRGHFRFRTVQSGKRRFCVRCWQSRSLGPKESKRLWSPTIRY</sequence>
<accession>A0A4Y1RSG0</accession>
<dbReference type="EMBL" id="AP019303">
    <property type="protein sequence ID" value="BBH07294.1"/>
    <property type="molecule type" value="Genomic_DNA"/>
</dbReference>